<organism evidence="2 3">
    <name type="scientific">Synaphobranchus kaupii</name>
    <name type="common">Kaup's arrowtooth eel</name>
    <dbReference type="NCBI Taxonomy" id="118154"/>
    <lineage>
        <taxon>Eukaryota</taxon>
        <taxon>Metazoa</taxon>
        <taxon>Chordata</taxon>
        <taxon>Craniata</taxon>
        <taxon>Vertebrata</taxon>
        <taxon>Euteleostomi</taxon>
        <taxon>Actinopterygii</taxon>
        <taxon>Neopterygii</taxon>
        <taxon>Teleostei</taxon>
        <taxon>Anguilliformes</taxon>
        <taxon>Synaphobranchidae</taxon>
        <taxon>Synaphobranchus</taxon>
    </lineage>
</organism>
<keyword evidence="3" id="KW-1185">Reference proteome</keyword>
<sequence length="167" mass="17841">MFMAYIVNKHQVSAPSSPPRVYTPLGRVPQRETYAVSNQRIGRLLHHPHTRAATAPPPSSLPSAWGAVVFEGGGAGRSLKGRRAGMAGTKVIPKNTRTRIHGAGQISAVRGSSAVAATRYAFHAGRLKVTQETTGSAELRPQGTLGRGSPGGRIRLPLDREALRHRD</sequence>
<evidence type="ECO:0000313" key="3">
    <source>
        <dbReference type="Proteomes" id="UP001152622"/>
    </source>
</evidence>
<dbReference type="EMBL" id="JAINUF010000006">
    <property type="protein sequence ID" value="KAJ8355905.1"/>
    <property type="molecule type" value="Genomic_DNA"/>
</dbReference>
<dbReference type="Proteomes" id="UP001152622">
    <property type="component" value="Chromosome 6"/>
</dbReference>
<reference evidence="2" key="1">
    <citation type="journal article" date="2023" name="Science">
        <title>Genome structures resolve the early diversification of teleost fishes.</title>
        <authorList>
            <person name="Parey E."/>
            <person name="Louis A."/>
            <person name="Montfort J."/>
            <person name="Bouchez O."/>
            <person name="Roques C."/>
            <person name="Iampietro C."/>
            <person name="Lluch J."/>
            <person name="Castinel A."/>
            <person name="Donnadieu C."/>
            <person name="Desvignes T."/>
            <person name="Floi Bucao C."/>
            <person name="Jouanno E."/>
            <person name="Wen M."/>
            <person name="Mejri S."/>
            <person name="Dirks R."/>
            <person name="Jansen H."/>
            <person name="Henkel C."/>
            <person name="Chen W.J."/>
            <person name="Zahm M."/>
            <person name="Cabau C."/>
            <person name="Klopp C."/>
            <person name="Thompson A.W."/>
            <person name="Robinson-Rechavi M."/>
            <person name="Braasch I."/>
            <person name="Lecointre G."/>
            <person name="Bobe J."/>
            <person name="Postlethwait J.H."/>
            <person name="Berthelot C."/>
            <person name="Roest Crollius H."/>
            <person name="Guiguen Y."/>
        </authorList>
    </citation>
    <scope>NUCLEOTIDE SEQUENCE</scope>
    <source>
        <strain evidence="2">WJC10195</strain>
    </source>
</reference>
<gene>
    <name evidence="2" type="ORF">SKAU_G00186990</name>
</gene>
<feature type="compositionally biased region" description="Basic and acidic residues" evidence="1">
    <location>
        <begin position="156"/>
        <end position="167"/>
    </location>
</feature>
<comment type="caution">
    <text evidence="2">The sequence shown here is derived from an EMBL/GenBank/DDBJ whole genome shotgun (WGS) entry which is preliminary data.</text>
</comment>
<accession>A0A9Q1FCP1</accession>
<evidence type="ECO:0000256" key="1">
    <source>
        <dbReference type="SAM" id="MobiDB-lite"/>
    </source>
</evidence>
<name>A0A9Q1FCP1_SYNKA</name>
<proteinExistence type="predicted"/>
<protein>
    <submittedName>
        <fullName evidence="2">Uncharacterized protein</fullName>
    </submittedName>
</protein>
<dbReference type="AlphaFoldDB" id="A0A9Q1FCP1"/>
<feature type="region of interest" description="Disordered" evidence="1">
    <location>
        <begin position="132"/>
        <end position="167"/>
    </location>
</feature>
<evidence type="ECO:0000313" key="2">
    <source>
        <dbReference type="EMBL" id="KAJ8355905.1"/>
    </source>
</evidence>